<evidence type="ECO:0000256" key="1">
    <source>
        <dbReference type="ARBA" id="ARBA00009986"/>
    </source>
</evidence>
<keyword evidence="2 4" id="KW-0560">Oxidoreductase</keyword>
<dbReference type="GO" id="GO:0004030">
    <property type="term" value="F:aldehyde dehydrogenase [NAD(P)+] activity"/>
    <property type="evidence" value="ECO:0007669"/>
    <property type="project" value="UniProtKB-ARBA"/>
</dbReference>
<evidence type="ECO:0000256" key="3">
    <source>
        <dbReference type="PROSITE-ProRule" id="PRU10007"/>
    </source>
</evidence>
<organism evidence="6 7">
    <name type="scientific">Roseovarius litoreus</name>
    <dbReference type="NCBI Taxonomy" id="1155722"/>
    <lineage>
        <taxon>Bacteria</taxon>
        <taxon>Pseudomonadati</taxon>
        <taxon>Pseudomonadota</taxon>
        <taxon>Alphaproteobacteria</taxon>
        <taxon>Rhodobacterales</taxon>
        <taxon>Roseobacteraceae</taxon>
        <taxon>Roseovarius</taxon>
    </lineage>
</organism>
<proteinExistence type="inferred from homology"/>
<dbReference type="EMBL" id="FRCB01000013">
    <property type="protein sequence ID" value="SHM72416.1"/>
    <property type="molecule type" value="Genomic_DNA"/>
</dbReference>
<dbReference type="InterPro" id="IPR016162">
    <property type="entry name" value="Ald_DH_N"/>
</dbReference>
<dbReference type="PANTHER" id="PTHR11699">
    <property type="entry name" value="ALDEHYDE DEHYDROGENASE-RELATED"/>
    <property type="match status" value="1"/>
</dbReference>
<dbReference type="AlphaFoldDB" id="A0A1M7L4D2"/>
<dbReference type="FunFam" id="3.40.605.10:FF:000001">
    <property type="entry name" value="Aldehyde dehydrogenase 1"/>
    <property type="match status" value="1"/>
</dbReference>
<dbReference type="InterPro" id="IPR015590">
    <property type="entry name" value="Aldehyde_DH_dom"/>
</dbReference>
<dbReference type="Gene3D" id="3.40.309.10">
    <property type="entry name" value="Aldehyde Dehydrogenase, Chain A, domain 2"/>
    <property type="match status" value="1"/>
</dbReference>
<evidence type="ECO:0000256" key="2">
    <source>
        <dbReference type="ARBA" id="ARBA00023002"/>
    </source>
</evidence>
<evidence type="ECO:0000313" key="6">
    <source>
        <dbReference type="EMBL" id="SHM72416.1"/>
    </source>
</evidence>
<feature type="domain" description="Aldehyde dehydrogenase" evidence="5">
    <location>
        <begin position="31"/>
        <end position="490"/>
    </location>
</feature>
<gene>
    <name evidence="6" type="ORF">SAMN05443432_1135</name>
</gene>
<dbReference type="InterPro" id="IPR016161">
    <property type="entry name" value="Ald_DH/histidinol_DH"/>
</dbReference>
<evidence type="ECO:0000256" key="4">
    <source>
        <dbReference type="RuleBase" id="RU003345"/>
    </source>
</evidence>
<dbReference type="RefSeq" id="WP_149780878.1">
    <property type="nucleotide sequence ID" value="NZ_FRCB01000013.1"/>
</dbReference>
<dbReference type="Pfam" id="PF00171">
    <property type="entry name" value="Aldedh"/>
    <property type="match status" value="1"/>
</dbReference>
<dbReference type="InterPro" id="IPR029510">
    <property type="entry name" value="Ald_DH_CS_GLU"/>
</dbReference>
<evidence type="ECO:0000259" key="5">
    <source>
        <dbReference type="Pfam" id="PF00171"/>
    </source>
</evidence>
<reference evidence="6 7" key="1">
    <citation type="submission" date="2016-11" db="EMBL/GenBank/DDBJ databases">
        <authorList>
            <person name="Varghese N."/>
            <person name="Submissions S."/>
        </authorList>
    </citation>
    <scope>NUCLEOTIDE SEQUENCE [LARGE SCALE GENOMIC DNA]</scope>
    <source>
        <strain evidence="6 7">DSM 28249</strain>
    </source>
</reference>
<name>A0A1M7L4D2_9RHOB</name>
<evidence type="ECO:0000313" key="7">
    <source>
        <dbReference type="Proteomes" id="UP000322545"/>
    </source>
</evidence>
<feature type="active site" evidence="3">
    <location>
        <position position="266"/>
    </location>
</feature>
<sequence>MTLSYPEFQAIADKVKPNGQAFIDGKFCNSADGDRFETINPATGQILCDVAHCKSADVDRAVAAARRVFNAGIWSRAEPEERKEVLLKVARLVRDHVHELAVLESLDTGKTIKDCMEEIGTEVPKFFQWYAELADKTFGKIAPTGPGTLALITKEPAGVAGAVLPWNFPLVMAAWKIAPSLAVGCSAVIKPAEQTPLSAIRLAELMQEAGVPDGVINIVPGFGETAGAAIGLHNDIDTVSFTGSTDVGRMFMRYSGDSNLKSIGLEMGGKSPFIVLDDAMIGNDLIEHAAMSAFWNGGQNCSANMRQLIAAPLVEEFAARISDRVKAFKLGDPLDPATDIGSMITKDHKDMVMRYIQSGLDDGALMTMGGDSDLPGYFIKPTVFRNVTPDMKIAREEIFGPVLGIMPINSAEQALEIASDTDYGLHATVFTQDIDRALHMARSLPCGTVSVNGFSEGDIKTPFGGYKQSGSLARDNGTEALDQYLQTKTIWIQSASG</sequence>
<dbReference type="CDD" id="cd07112">
    <property type="entry name" value="ALDH_GABALDH-PuuC"/>
    <property type="match status" value="1"/>
</dbReference>
<accession>A0A1M7L4D2</accession>
<dbReference type="InterPro" id="IPR016163">
    <property type="entry name" value="Ald_DH_C"/>
</dbReference>
<dbReference type="Gene3D" id="3.40.605.10">
    <property type="entry name" value="Aldehyde Dehydrogenase, Chain A, domain 1"/>
    <property type="match status" value="1"/>
</dbReference>
<protein>
    <submittedName>
        <fullName evidence="6">Aldehyde dehydrogenase (NAD+)/gamma-glutamyl-gamma-aminobutyraldehyde dehydrogenase</fullName>
    </submittedName>
</protein>
<comment type="similarity">
    <text evidence="1 4">Belongs to the aldehyde dehydrogenase family.</text>
</comment>
<keyword evidence="7" id="KW-1185">Reference proteome</keyword>
<dbReference type="PROSITE" id="PS00687">
    <property type="entry name" value="ALDEHYDE_DEHYDR_GLU"/>
    <property type="match status" value="1"/>
</dbReference>
<dbReference type="Proteomes" id="UP000322545">
    <property type="component" value="Unassembled WGS sequence"/>
</dbReference>
<dbReference type="FunFam" id="3.40.309.10:FF:000001">
    <property type="entry name" value="Mitochondrial aldehyde dehydrogenase 2"/>
    <property type="match status" value="1"/>
</dbReference>
<dbReference type="SUPFAM" id="SSF53720">
    <property type="entry name" value="ALDH-like"/>
    <property type="match status" value="1"/>
</dbReference>